<dbReference type="PRINTS" id="PR00081">
    <property type="entry name" value="GDHRDH"/>
</dbReference>
<dbReference type="Gene3D" id="3.40.50.720">
    <property type="entry name" value="NAD(P)-binding Rossmann-like Domain"/>
    <property type="match status" value="1"/>
</dbReference>
<evidence type="ECO:0000256" key="1">
    <source>
        <dbReference type="ARBA" id="ARBA00006484"/>
    </source>
</evidence>
<sequence length="221" mass="24129">MAPLVYLVTGANKGIGYEIVRILSERLGDEGVILLGTRSLENGQAALVKMKQTNPLFSYENVQLLPLDVVNSNSIQAAAELVKTTFGSLYALINNAGISGDSEGADACFNVNVFGVQEVLATFLLIMVPNQSINVVVASVVGAWTSAAMSPEHQAIFADYTSLHMPALRALAYDWKASQDGKKPCSRGLEWTRHLVCMVYPRPWYWAWPANLPTNIPTSRR</sequence>
<comment type="similarity">
    <text evidence="1">Belongs to the short-chain dehydrogenases/reductases (SDR) family.</text>
</comment>
<keyword evidence="3" id="KW-0560">Oxidoreductase</keyword>
<comment type="caution">
    <text evidence="4">The sequence shown here is derived from an EMBL/GenBank/DDBJ whole genome shotgun (WGS) entry which is preliminary data.</text>
</comment>
<keyword evidence="5" id="KW-1185">Reference proteome</keyword>
<protein>
    <recommendedName>
        <fullName evidence="6">Ketoreductase (KR) domain-containing protein</fullName>
    </recommendedName>
</protein>
<keyword evidence="2" id="KW-0521">NADP</keyword>
<proteinExistence type="inferred from homology"/>
<dbReference type="PANTHER" id="PTHR43963">
    <property type="entry name" value="CARBONYL REDUCTASE 1-RELATED"/>
    <property type="match status" value="1"/>
</dbReference>
<evidence type="ECO:0000313" key="5">
    <source>
        <dbReference type="Proteomes" id="UP000481153"/>
    </source>
</evidence>
<dbReference type="SUPFAM" id="SSF51735">
    <property type="entry name" value="NAD(P)-binding Rossmann-fold domains"/>
    <property type="match status" value="1"/>
</dbReference>
<dbReference type="Pfam" id="PF00106">
    <property type="entry name" value="adh_short"/>
    <property type="match status" value="1"/>
</dbReference>
<accession>A0A6G0XE09</accession>
<evidence type="ECO:0000256" key="3">
    <source>
        <dbReference type="ARBA" id="ARBA00023002"/>
    </source>
</evidence>
<name>A0A6G0XE09_9STRA</name>
<dbReference type="AlphaFoldDB" id="A0A6G0XE09"/>
<dbReference type="GO" id="GO:0016491">
    <property type="term" value="F:oxidoreductase activity"/>
    <property type="evidence" value="ECO:0007669"/>
    <property type="project" value="UniProtKB-KW"/>
</dbReference>
<evidence type="ECO:0000256" key="2">
    <source>
        <dbReference type="ARBA" id="ARBA00022857"/>
    </source>
</evidence>
<dbReference type="EMBL" id="VJMJ01000075">
    <property type="protein sequence ID" value="KAF0738414.1"/>
    <property type="molecule type" value="Genomic_DNA"/>
</dbReference>
<gene>
    <name evidence="4" type="ORF">Ae201684_005766</name>
</gene>
<organism evidence="4 5">
    <name type="scientific">Aphanomyces euteiches</name>
    <dbReference type="NCBI Taxonomy" id="100861"/>
    <lineage>
        <taxon>Eukaryota</taxon>
        <taxon>Sar</taxon>
        <taxon>Stramenopiles</taxon>
        <taxon>Oomycota</taxon>
        <taxon>Saprolegniomycetes</taxon>
        <taxon>Saprolegniales</taxon>
        <taxon>Verrucalvaceae</taxon>
        <taxon>Aphanomyces</taxon>
    </lineage>
</organism>
<dbReference type="VEuPathDB" id="FungiDB:AeMF1_005014"/>
<evidence type="ECO:0008006" key="6">
    <source>
        <dbReference type="Google" id="ProtNLM"/>
    </source>
</evidence>
<dbReference type="InterPro" id="IPR036291">
    <property type="entry name" value="NAD(P)-bd_dom_sf"/>
</dbReference>
<evidence type="ECO:0000313" key="4">
    <source>
        <dbReference type="EMBL" id="KAF0738414.1"/>
    </source>
</evidence>
<dbReference type="Proteomes" id="UP000481153">
    <property type="component" value="Unassembled WGS sequence"/>
</dbReference>
<dbReference type="PANTHER" id="PTHR43963:SF6">
    <property type="entry name" value="CHAIN DEHYDROGENASE FAMILY PROTEIN, PUTATIVE (AFU_ORTHOLOGUE AFUA_3G15350)-RELATED"/>
    <property type="match status" value="1"/>
</dbReference>
<reference evidence="4 5" key="1">
    <citation type="submission" date="2019-07" db="EMBL/GenBank/DDBJ databases">
        <title>Genomics analysis of Aphanomyces spp. identifies a new class of oomycete effector associated with host adaptation.</title>
        <authorList>
            <person name="Gaulin E."/>
        </authorList>
    </citation>
    <scope>NUCLEOTIDE SEQUENCE [LARGE SCALE GENOMIC DNA]</scope>
    <source>
        <strain evidence="4 5">ATCC 201684</strain>
    </source>
</reference>
<dbReference type="InterPro" id="IPR002347">
    <property type="entry name" value="SDR_fam"/>
</dbReference>